<protein>
    <recommendedName>
        <fullName evidence="1">YkoP-like domain-containing protein</fullName>
    </recommendedName>
</protein>
<evidence type="ECO:0000259" key="1">
    <source>
        <dbReference type="Pfam" id="PF22790"/>
    </source>
</evidence>
<dbReference type="InParanoid" id="A0A5C7ESX6"/>
<dbReference type="OrthoDB" id="7057694at2"/>
<dbReference type="InterPro" id="IPR054467">
    <property type="entry name" value="YkoP-like_dom"/>
</dbReference>
<feature type="domain" description="YkoP-like" evidence="1">
    <location>
        <begin position="15"/>
        <end position="177"/>
    </location>
</feature>
<dbReference type="Proteomes" id="UP000321201">
    <property type="component" value="Unassembled WGS sequence"/>
</dbReference>
<accession>A0A5C7ESX6</accession>
<evidence type="ECO:0000313" key="3">
    <source>
        <dbReference type="Proteomes" id="UP000321201"/>
    </source>
</evidence>
<reference evidence="2 3" key="1">
    <citation type="submission" date="2019-08" db="EMBL/GenBank/DDBJ databases">
        <title>Pelomicrobium methylotrophicum gen. nov., sp. nov. a moderately thermophilic, facultatively anaerobic, lithoautotrophic and methylotrophic bacterium isolated from a terrestrial mud volcano.</title>
        <authorList>
            <person name="Slobodkina G.B."/>
            <person name="Merkel A.Y."/>
            <person name="Slobodkin A.I."/>
        </authorList>
    </citation>
    <scope>NUCLEOTIDE SEQUENCE [LARGE SCALE GENOMIC DNA]</scope>
    <source>
        <strain evidence="2 3">SM250</strain>
    </source>
</reference>
<proteinExistence type="predicted"/>
<keyword evidence="3" id="KW-1185">Reference proteome</keyword>
<evidence type="ECO:0000313" key="2">
    <source>
        <dbReference type="EMBL" id="TXF10960.1"/>
    </source>
</evidence>
<gene>
    <name evidence="2" type="ORF">FR698_12850</name>
</gene>
<comment type="caution">
    <text evidence="2">The sequence shown here is derived from an EMBL/GenBank/DDBJ whole genome shotgun (WGS) entry which is preliminary data.</text>
</comment>
<dbReference type="Pfam" id="PF22790">
    <property type="entry name" value="YkoP"/>
    <property type="match status" value="1"/>
</dbReference>
<sequence length="188" mass="21531">MEWLRHIVQHGLRGVNGCYRLLHRLRPAGEVLYVGRIRYRGAAMEFADGTRLTPGDFIGTLHFNNARFAQLDGESNRRAALQFARLMLESLQILAHKARHDPAFSDLAVFHALSWLPPHGQRIGFITQPYPHGASRRLRAAYFRLLVWAFAPAAQTRASARAEPTLYWITRKELLRQFADAEPMRSTE</sequence>
<dbReference type="EMBL" id="VPFL01000019">
    <property type="protein sequence ID" value="TXF10960.1"/>
    <property type="molecule type" value="Genomic_DNA"/>
</dbReference>
<organism evidence="2 3">
    <name type="scientific">Pelomicrobium methylotrophicum</name>
    <dbReference type="NCBI Taxonomy" id="2602750"/>
    <lineage>
        <taxon>Bacteria</taxon>
        <taxon>Pseudomonadati</taxon>
        <taxon>Pseudomonadota</taxon>
        <taxon>Hydrogenophilia</taxon>
        <taxon>Hydrogenophilia incertae sedis</taxon>
        <taxon>Pelomicrobium</taxon>
    </lineage>
</organism>
<dbReference type="RefSeq" id="WP_147800602.1">
    <property type="nucleotide sequence ID" value="NZ_VPFL01000019.1"/>
</dbReference>
<name>A0A5C7ESX6_9PROT</name>
<dbReference type="AlphaFoldDB" id="A0A5C7ESX6"/>